<keyword evidence="5" id="KW-0663">Pyridoxal phosphate</keyword>
<organism evidence="8 9">
    <name type="scientific">Granulicella cerasi</name>
    <dbReference type="NCBI Taxonomy" id="741063"/>
    <lineage>
        <taxon>Bacteria</taxon>
        <taxon>Pseudomonadati</taxon>
        <taxon>Acidobacteriota</taxon>
        <taxon>Terriglobia</taxon>
        <taxon>Terriglobales</taxon>
        <taxon>Acidobacteriaceae</taxon>
        <taxon>Granulicella</taxon>
    </lineage>
</organism>
<dbReference type="PANTHER" id="PTHR46383:SF1">
    <property type="entry name" value="ASPARTATE AMINOTRANSFERASE"/>
    <property type="match status" value="1"/>
</dbReference>
<sequence>MSTNPAQNPLMKALAARINEEDTSYRTKMVEIAAKLQDVIAMGRGDPDFRTPEHIAEAARQAITDDRTHYTHPAGIPELREAVSSMLKAEYKLDYTTEEIIVTAGVQEAMMLCMLALINEGDEVLIPSPRFTSYDTAVHMCGGKIVPVPTREETNFALMPADVEARITPRTKVLVLVTPNNPTGAVTEPEQVRELAEIAKKHNLIVISDEIYAKIIFDGSEHLSIGSLPGMKERTITLNGFSKSYAMTGFRVGYLAAPADFVQMLIEPRHTLSINATTPSQWAALAALTGPQDDSIAMFEAYRDRRDYMMKALDEVGFTYGHPGGAFYIYANVEKSGLAAPEFCELLLRECRVLLFPGTLFGDEDTRYVRMSLLQPIERMQEAMDRIIAAKERLFVHAK</sequence>
<comment type="similarity">
    <text evidence="2 6">Belongs to the class-I pyridoxal-phosphate-dependent aminotransferase family.</text>
</comment>
<dbReference type="InterPro" id="IPR004839">
    <property type="entry name" value="Aminotransferase_I/II_large"/>
</dbReference>
<dbReference type="InterPro" id="IPR015424">
    <property type="entry name" value="PyrdxlP-dep_Trfase"/>
</dbReference>
<dbReference type="Pfam" id="PF00155">
    <property type="entry name" value="Aminotran_1_2"/>
    <property type="match status" value="1"/>
</dbReference>
<proteinExistence type="inferred from homology"/>
<keyword evidence="4 6" id="KW-0808">Transferase</keyword>
<dbReference type="GO" id="GO:0008483">
    <property type="term" value="F:transaminase activity"/>
    <property type="evidence" value="ECO:0007669"/>
    <property type="project" value="UniProtKB-KW"/>
</dbReference>
<comment type="cofactor">
    <cofactor evidence="1 6">
        <name>pyridoxal 5'-phosphate</name>
        <dbReference type="ChEBI" id="CHEBI:597326"/>
    </cofactor>
</comment>
<dbReference type="Gene3D" id="3.90.1150.10">
    <property type="entry name" value="Aspartate Aminotransferase, domain 1"/>
    <property type="match status" value="1"/>
</dbReference>
<dbReference type="RefSeq" id="WP_263370125.1">
    <property type="nucleotide sequence ID" value="NZ_JAGSYD010000001.1"/>
</dbReference>
<evidence type="ECO:0000313" key="8">
    <source>
        <dbReference type="EMBL" id="MFC6646457.1"/>
    </source>
</evidence>
<name>A0ABW1ZAN2_9BACT</name>
<evidence type="ECO:0000256" key="1">
    <source>
        <dbReference type="ARBA" id="ARBA00001933"/>
    </source>
</evidence>
<dbReference type="EMBL" id="JBHSWI010000001">
    <property type="protein sequence ID" value="MFC6646457.1"/>
    <property type="molecule type" value="Genomic_DNA"/>
</dbReference>
<evidence type="ECO:0000256" key="5">
    <source>
        <dbReference type="ARBA" id="ARBA00022898"/>
    </source>
</evidence>
<evidence type="ECO:0000256" key="3">
    <source>
        <dbReference type="ARBA" id="ARBA00022576"/>
    </source>
</evidence>
<evidence type="ECO:0000313" key="9">
    <source>
        <dbReference type="Proteomes" id="UP001596391"/>
    </source>
</evidence>
<dbReference type="PROSITE" id="PS00105">
    <property type="entry name" value="AA_TRANSFER_CLASS_1"/>
    <property type="match status" value="1"/>
</dbReference>
<dbReference type="Proteomes" id="UP001596391">
    <property type="component" value="Unassembled WGS sequence"/>
</dbReference>
<keyword evidence="3 6" id="KW-0032">Aminotransferase</keyword>
<dbReference type="SUPFAM" id="SSF53383">
    <property type="entry name" value="PLP-dependent transferases"/>
    <property type="match status" value="1"/>
</dbReference>
<evidence type="ECO:0000256" key="4">
    <source>
        <dbReference type="ARBA" id="ARBA00022679"/>
    </source>
</evidence>
<protein>
    <recommendedName>
        <fullName evidence="6">Aminotransferase</fullName>
        <ecNumber evidence="6">2.6.1.-</ecNumber>
    </recommendedName>
</protein>
<dbReference type="InterPro" id="IPR015422">
    <property type="entry name" value="PyrdxlP-dep_Trfase_small"/>
</dbReference>
<evidence type="ECO:0000256" key="2">
    <source>
        <dbReference type="ARBA" id="ARBA00007441"/>
    </source>
</evidence>
<accession>A0ABW1ZAN2</accession>
<keyword evidence="9" id="KW-1185">Reference proteome</keyword>
<dbReference type="InterPro" id="IPR050596">
    <property type="entry name" value="AspAT/PAT-like"/>
</dbReference>
<evidence type="ECO:0000259" key="7">
    <source>
        <dbReference type="Pfam" id="PF00155"/>
    </source>
</evidence>
<feature type="domain" description="Aminotransferase class I/classII large" evidence="7">
    <location>
        <begin position="38"/>
        <end position="387"/>
    </location>
</feature>
<dbReference type="PANTHER" id="PTHR46383">
    <property type="entry name" value="ASPARTATE AMINOTRANSFERASE"/>
    <property type="match status" value="1"/>
</dbReference>
<gene>
    <name evidence="8" type="ORF">ACFQBQ_12850</name>
</gene>
<comment type="caution">
    <text evidence="8">The sequence shown here is derived from an EMBL/GenBank/DDBJ whole genome shotgun (WGS) entry which is preliminary data.</text>
</comment>
<evidence type="ECO:0000256" key="6">
    <source>
        <dbReference type="RuleBase" id="RU000481"/>
    </source>
</evidence>
<dbReference type="CDD" id="cd00609">
    <property type="entry name" value="AAT_like"/>
    <property type="match status" value="1"/>
</dbReference>
<dbReference type="InterPro" id="IPR004838">
    <property type="entry name" value="NHTrfase_class1_PyrdxlP-BS"/>
</dbReference>
<dbReference type="EC" id="2.6.1.-" evidence="6"/>
<dbReference type="InterPro" id="IPR015421">
    <property type="entry name" value="PyrdxlP-dep_Trfase_major"/>
</dbReference>
<dbReference type="Gene3D" id="3.40.640.10">
    <property type="entry name" value="Type I PLP-dependent aspartate aminotransferase-like (Major domain)"/>
    <property type="match status" value="1"/>
</dbReference>
<reference evidence="9" key="1">
    <citation type="journal article" date="2019" name="Int. J. Syst. Evol. Microbiol.">
        <title>The Global Catalogue of Microorganisms (GCM) 10K type strain sequencing project: providing services to taxonomists for standard genome sequencing and annotation.</title>
        <authorList>
            <consortium name="The Broad Institute Genomics Platform"/>
            <consortium name="The Broad Institute Genome Sequencing Center for Infectious Disease"/>
            <person name="Wu L."/>
            <person name="Ma J."/>
        </authorList>
    </citation>
    <scope>NUCLEOTIDE SEQUENCE [LARGE SCALE GENOMIC DNA]</scope>
    <source>
        <strain evidence="9">CGMCC 1.16026</strain>
    </source>
</reference>